<dbReference type="NCBIfam" id="TIGR01212">
    <property type="entry name" value="TIGR01212 family radical SAM protein"/>
    <property type="match status" value="1"/>
</dbReference>
<dbReference type="Proteomes" id="UP000671862">
    <property type="component" value="Chromosome"/>
</dbReference>
<name>A0ABX7SAP9_9BACT</name>
<dbReference type="PANTHER" id="PTHR11135">
    <property type="entry name" value="HISTONE ACETYLTRANSFERASE-RELATED"/>
    <property type="match status" value="1"/>
</dbReference>
<evidence type="ECO:0000313" key="9">
    <source>
        <dbReference type="Proteomes" id="UP000671862"/>
    </source>
</evidence>
<comment type="cofactor">
    <cofactor evidence="1">
        <name>[4Fe-4S] cluster</name>
        <dbReference type="ChEBI" id="CHEBI:49883"/>
    </cofactor>
</comment>
<accession>A0ABX7SAP9</accession>
<dbReference type="SUPFAM" id="SSF102114">
    <property type="entry name" value="Radical SAM enzymes"/>
    <property type="match status" value="1"/>
</dbReference>
<evidence type="ECO:0000256" key="5">
    <source>
        <dbReference type="ARBA" id="ARBA00023004"/>
    </source>
</evidence>
<dbReference type="InterPro" id="IPR023404">
    <property type="entry name" value="rSAM_horseshoe"/>
</dbReference>
<dbReference type="InterPro" id="IPR039661">
    <property type="entry name" value="ELP3"/>
</dbReference>
<evidence type="ECO:0000256" key="2">
    <source>
        <dbReference type="ARBA" id="ARBA00022485"/>
    </source>
</evidence>
<dbReference type="EMBL" id="CP071446">
    <property type="protein sequence ID" value="QTA38852.1"/>
    <property type="molecule type" value="Genomic_DNA"/>
</dbReference>
<dbReference type="InterPro" id="IPR006638">
    <property type="entry name" value="Elp3/MiaA/NifB-like_rSAM"/>
</dbReference>
<keyword evidence="3" id="KW-0949">S-adenosyl-L-methionine</keyword>
<reference evidence="8 9" key="1">
    <citation type="submission" date="2021-03" db="EMBL/GenBank/DDBJ databases">
        <title>Thermosipho ferrireducens sp.nov., an anaerobic thermophilic iron-reducing bacterium isolated from a deep-sea hydrothermal sulfide deposits.</title>
        <authorList>
            <person name="Zeng X."/>
            <person name="Chen Y."/>
            <person name="Shao Z."/>
        </authorList>
    </citation>
    <scope>NUCLEOTIDE SEQUENCE [LARGE SCALE GENOMIC DNA]</scope>
    <source>
        <strain evidence="8 9">JL129W03</strain>
    </source>
</reference>
<keyword evidence="6" id="KW-0411">Iron-sulfur</keyword>
<evidence type="ECO:0000256" key="4">
    <source>
        <dbReference type="ARBA" id="ARBA00022723"/>
    </source>
</evidence>
<feature type="domain" description="Radical SAM core" evidence="7">
    <location>
        <begin position="21"/>
        <end position="257"/>
    </location>
</feature>
<evidence type="ECO:0000313" key="8">
    <source>
        <dbReference type="EMBL" id="QTA38852.1"/>
    </source>
</evidence>
<evidence type="ECO:0000256" key="1">
    <source>
        <dbReference type="ARBA" id="ARBA00001966"/>
    </source>
</evidence>
<keyword evidence="4" id="KW-0479">Metal-binding</keyword>
<dbReference type="InterPro" id="IPR007197">
    <property type="entry name" value="rSAM"/>
</dbReference>
<dbReference type="SFLD" id="SFLDG01091">
    <property type="entry name" value="uncharacterized_CHP01210-like"/>
    <property type="match status" value="1"/>
</dbReference>
<dbReference type="Gene3D" id="3.80.30.20">
    <property type="entry name" value="tm_1862 like domain"/>
    <property type="match status" value="1"/>
</dbReference>
<protein>
    <submittedName>
        <fullName evidence="8">TIGR01212 family radical SAM protein</fullName>
    </submittedName>
</protein>
<dbReference type="Pfam" id="PF16199">
    <property type="entry name" value="Radical_SAM_C"/>
    <property type="match status" value="1"/>
</dbReference>
<dbReference type="InterPro" id="IPR032432">
    <property type="entry name" value="Radical_SAM_C"/>
</dbReference>
<organism evidence="8 9">
    <name type="scientific">Thermosipho ferrireducens</name>
    <dbReference type="NCBI Taxonomy" id="2571116"/>
    <lineage>
        <taxon>Bacteria</taxon>
        <taxon>Thermotogati</taxon>
        <taxon>Thermotogota</taxon>
        <taxon>Thermotogae</taxon>
        <taxon>Thermotogales</taxon>
        <taxon>Fervidobacteriaceae</taxon>
        <taxon>Thermosipho</taxon>
    </lineage>
</organism>
<dbReference type="SFLD" id="SFLDG01086">
    <property type="entry name" value="elongater_protein-like"/>
    <property type="match status" value="1"/>
</dbReference>
<dbReference type="PROSITE" id="PS51918">
    <property type="entry name" value="RADICAL_SAM"/>
    <property type="match status" value="1"/>
</dbReference>
<evidence type="ECO:0000256" key="3">
    <source>
        <dbReference type="ARBA" id="ARBA00022691"/>
    </source>
</evidence>
<dbReference type="InterPro" id="IPR005911">
    <property type="entry name" value="YhcC-like"/>
</dbReference>
<proteinExistence type="predicted"/>
<dbReference type="SMART" id="SM00729">
    <property type="entry name" value="Elp3"/>
    <property type="match status" value="1"/>
</dbReference>
<gene>
    <name evidence="8" type="ORF">JYK00_00185</name>
</gene>
<sequence length="317" mass="36855">MYDFLQEGYRYRKLSVELKKKYGEKVYRLPINAGFSCPNREDGKPGCLFCDETGSGFTTIKGIDIKSQIAEMKERYFKRGIKKFIAYFQNYSNTYASPEVLKEIYYQAIDKDIVQISISTRPDCVSDEILDLLEQLRNKIEVSIEMGLQTANYHTLVKMNRGHTLAEYINAAMKIKNRDFELVSHVILNLPEDNMLDVIETAKILSVLGVDGVKIHSLYIVENTILGKMYKKEKIKIGTLEDYIERTVRFLEYLSPEIVIHRLVADPPKEGTIFGNWNKPKIQIINLIEKALEEKNTYQGKRFLSWYTPKTEKFKKQ</sequence>
<dbReference type="RefSeq" id="WP_207567569.1">
    <property type="nucleotide sequence ID" value="NZ_CP071446.1"/>
</dbReference>
<dbReference type="SFLD" id="SFLDS00029">
    <property type="entry name" value="Radical_SAM"/>
    <property type="match status" value="1"/>
</dbReference>
<keyword evidence="5" id="KW-0408">Iron</keyword>
<keyword evidence="9" id="KW-1185">Reference proteome</keyword>
<evidence type="ECO:0000259" key="7">
    <source>
        <dbReference type="PROSITE" id="PS51918"/>
    </source>
</evidence>
<dbReference type="InterPro" id="IPR058240">
    <property type="entry name" value="rSAM_sf"/>
</dbReference>
<dbReference type="PANTHER" id="PTHR11135:SF1">
    <property type="entry name" value="PROTEIN YHCC"/>
    <property type="match status" value="1"/>
</dbReference>
<keyword evidence="2" id="KW-0004">4Fe-4S</keyword>
<evidence type="ECO:0000256" key="6">
    <source>
        <dbReference type="ARBA" id="ARBA00023014"/>
    </source>
</evidence>
<dbReference type="Pfam" id="PF04055">
    <property type="entry name" value="Radical_SAM"/>
    <property type="match status" value="1"/>
</dbReference>